<dbReference type="UniPathway" id="UPA00253">
    <property type="reaction ID" value="UER00331"/>
</dbReference>
<dbReference type="InterPro" id="IPR022412">
    <property type="entry name" value="Quinolinate_PRibosylTrfase_N"/>
</dbReference>
<comment type="pathway">
    <text evidence="2">Cofactor biosynthesis; NAD(+) biosynthesis; nicotinate D-ribonucleotide from quinolinate: step 1/1.</text>
</comment>
<dbReference type="InterPro" id="IPR002638">
    <property type="entry name" value="Quinolinate_PRibosylTrfase_C"/>
</dbReference>
<evidence type="ECO:0000256" key="5">
    <source>
        <dbReference type="ARBA" id="ARBA00011944"/>
    </source>
</evidence>
<feature type="binding site" evidence="13">
    <location>
        <begin position="239"/>
        <end position="241"/>
    </location>
    <ligand>
        <name>substrate</name>
    </ligand>
</feature>
<dbReference type="InterPro" id="IPR036068">
    <property type="entry name" value="Nicotinate_pribotase-like_C"/>
</dbReference>
<dbReference type="GO" id="GO:0005737">
    <property type="term" value="C:cytoplasm"/>
    <property type="evidence" value="ECO:0007669"/>
    <property type="project" value="TreeGrafter"/>
</dbReference>
<comment type="similarity">
    <text evidence="3 12">Belongs to the NadC/ModD family.</text>
</comment>
<dbReference type="EC" id="2.4.2.19" evidence="5"/>
<evidence type="ECO:0000256" key="11">
    <source>
        <dbReference type="ARBA" id="ARBA00069173"/>
    </source>
</evidence>
<dbReference type="Pfam" id="PF02749">
    <property type="entry name" value="QRPTase_N"/>
    <property type="match status" value="1"/>
</dbReference>
<evidence type="ECO:0000313" key="16">
    <source>
        <dbReference type="EMBL" id="KTC73388.1"/>
    </source>
</evidence>
<proteinExistence type="inferred from homology"/>
<evidence type="ECO:0000259" key="15">
    <source>
        <dbReference type="Pfam" id="PF02749"/>
    </source>
</evidence>
<keyword evidence="17" id="KW-1185">Reference proteome</keyword>
<feature type="binding site" evidence="13">
    <location>
        <position position="98"/>
    </location>
    <ligand>
        <name>substrate</name>
    </ligand>
</feature>
<comment type="subunit">
    <text evidence="4">Hexamer formed by 3 homodimers.</text>
</comment>
<evidence type="ECO:0000259" key="14">
    <source>
        <dbReference type="Pfam" id="PF01729"/>
    </source>
</evidence>
<dbReference type="Pfam" id="PF01729">
    <property type="entry name" value="QRPTase_C"/>
    <property type="match status" value="1"/>
</dbReference>
<dbReference type="Gene3D" id="3.90.1170.20">
    <property type="entry name" value="Quinolinate phosphoribosyl transferase, N-terminal domain"/>
    <property type="match status" value="1"/>
</dbReference>
<dbReference type="PANTHER" id="PTHR32179">
    <property type="entry name" value="NICOTINATE-NUCLEOTIDE PYROPHOSPHORYLASE [CARBOXYLATING]"/>
    <property type="match status" value="1"/>
</dbReference>
<evidence type="ECO:0000256" key="10">
    <source>
        <dbReference type="ARBA" id="ARBA00047445"/>
    </source>
</evidence>
<evidence type="ECO:0000256" key="7">
    <source>
        <dbReference type="ARBA" id="ARBA00022676"/>
    </source>
</evidence>
<dbReference type="Gene3D" id="3.20.20.70">
    <property type="entry name" value="Aldolase class I"/>
    <property type="match status" value="1"/>
</dbReference>
<gene>
    <name evidence="16" type="primary">nadC</name>
    <name evidence="16" type="ORF">Lboz_2034</name>
</gene>
<keyword evidence="7 12" id="KW-0328">Glycosyltransferase</keyword>
<dbReference type="PIRSF" id="PIRSF006250">
    <property type="entry name" value="NadC_ModD"/>
    <property type="match status" value="1"/>
</dbReference>
<evidence type="ECO:0000256" key="2">
    <source>
        <dbReference type="ARBA" id="ARBA00004893"/>
    </source>
</evidence>
<evidence type="ECO:0000256" key="8">
    <source>
        <dbReference type="ARBA" id="ARBA00022679"/>
    </source>
</evidence>
<feature type="binding site" evidence="13">
    <location>
        <position position="155"/>
    </location>
    <ligand>
        <name>substrate</name>
    </ligand>
</feature>
<dbReference type="GO" id="GO:0004514">
    <property type="term" value="F:nicotinate-nucleotide diphosphorylase (carboxylating) activity"/>
    <property type="evidence" value="ECO:0007669"/>
    <property type="project" value="UniProtKB-EC"/>
</dbReference>
<evidence type="ECO:0000256" key="12">
    <source>
        <dbReference type="PIRNR" id="PIRNR006250"/>
    </source>
</evidence>
<evidence type="ECO:0000256" key="4">
    <source>
        <dbReference type="ARBA" id="ARBA00011218"/>
    </source>
</evidence>
<dbReference type="GO" id="GO:0034213">
    <property type="term" value="P:quinolinate catabolic process"/>
    <property type="evidence" value="ECO:0007669"/>
    <property type="project" value="TreeGrafter"/>
</dbReference>
<dbReference type="InterPro" id="IPR037128">
    <property type="entry name" value="Quinolinate_PRibosylTase_N_sf"/>
</dbReference>
<feature type="domain" description="Quinolinate phosphoribosyl transferase C-terminal" evidence="14">
    <location>
        <begin position="111"/>
        <end position="274"/>
    </location>
</feature>
<protein>
    <recommendedName>
        <fullName evidence="11">Probable nicotinate-nucleotide pyrophosphorylase [carboxylating]</fullName>
        <ecNumber evidence="5">2.4.2.19</ecNumber>
    </recommendedName>
    <alternativeName>
        <fullName evidence="9">Quinolinate phosphoribosyltransferase [decarboxylating]</fullName>
    </alternativeName>
</protein>
<dbReference type="STRING" id="447.Lboz_2034"/>
<feature type="domain" description="Quinolinate phosphoribosyl transferase N-terminal" evidence="15">
    <location>
        <begin position="24"/>
        <end position="108"/>
    </location>
</feature>
<dbReference type="OrthoDB" id="9782546at2"/>
<evidence type="ECO:0000256" key="13">
    <source>
        <dbReference type="PIRSR" id="PIRSR006250-1"/>
    </source>
</evidence>
<evidence type="ECO:0000256" key="1">
    <source>
        <dbReference type="ARBA" id="ARBA00003237"/>
    </source>
</evidence>
<comment type="function">
    <text evidence="1">Involved in the catabolism of quinolinic acid (QA).</text>
</comment>
<dbReference type="SUPFAM" id="SSF54675">
    <property type="entry name" value="Nicotinate/Quinolinate PRTase N-terminal domain-like"/>
    <property type="match status" value="1"/>
</dbReference>
<feature type="binding site" evidence="13">
    <location>
        <position position="165"/>
    </location>
    <ligand>
        <name>substrate</name>
    </ligand>
</feature>
<dbReference type="CDD" id="cd01572">
    <property type="entry name" value="QPRTase"/>
    <property type="match status" value="1"/>
</dbReference>
<feature type="binding site" evidence="13">
    <location>
        <position position="194"/>
    </location>
    <ligand>
        <name>substrate</name>
    </ligand>
</feature>
<evidence type="ECO:0000256" key="9">
    <source>
        <dbReference type="ARBA" id="ARBA00033102"/>
    </source>
</evidence>
<name>A0A0W0RQU2_LEGBO</name>
<dbReference type="InterPro" id="IPR004393">
    <property type="entry name" value="NadC"/>
</dbReference>
<dbReference type="AlphaFoldDB" id="A0A0W0RQU2"/>
<dbReference type="FunFam" id="3.20.20.70:FF:000030">
    <property type="entry name" value="Nicotinate-nucleotide pyrophosphorylase, carboxylating"/>
    <property type="match status" value="1"/>
</dbReference>
<dbReference type="InterPro" id="IPR013785">
    <property type="entry name" value="Aldolase_TIM"/>
</dbReference>
<evidence type="ECO:0000313" key="17">
    <source>
        <dbReference type="Proteomes" id="UP000054695"/>
    </source>
</evidence>
<reference evidence="16 17" key="1">
    <citation type="submission" date="2015-11" db="EMBL/GenBank/DDBJ databases">
        <title>Genomic analysis of 38 Legionella species identifies large and diverse effector repertoires.</title>
        <authorList>
            <person name="Burstein D."/>
            <person name="Amaro F."/>
            <person name="Zusman T."/>
            <person name="Lifshitz Z."/>
            <person name="Cohen O."/>
            <person name="Gilbert J.A."/>
            <person name="Pupko T."/>
            <person name="Shuman H.A."/>
            <person name="Segal G."/>
        </authorList>
    </citation>
    <scope>NUCLEOTIDE SEQUENCE [LARGE SCALE GENOMIC DNA]</scope>
    <source>
        <strain evidence="16 17">WIGA</strain>
    </source>
</reference>
<feature type="binding site" evidence="13">
    <location>
        <position position="215"/>
    </location>
    <ligand>
        <name>substrate</name>
    </ligand>
</feature>
<organism evidence="16 17">
    <name type="scientific">Legionella bozemanae</name>
    <name type="common">Fluoribacter bozemanae</name>
    <dbReference type="NCBI Taxonomy" id="447"/>
    <lineage>
        <taxon>Bacteria</taxon>
        <taxon>Pseudomonadati</taxon>
        <taxon>Pseudomonadota</taxon>
        <taxon>Gammaproteobacteria</taxon>
        <taxon>Legionellales</taxon>
        <taxon>Legionellaceae</taxon>
        <taxon>Legionella</taxon>
    </lineage>
</organism>
<dbReference type="Proteomes" id="UP000054695">
    <property type="component" value="Unassembled WGS sequence"/>
</dbReference>
<dbReference type="SUPFAM" id="SSF51690">
    <property type="entry name" value="Nicotinate/Quinolinate PRTase C-terminal domain-like"/>
    <property type="match status" value="1"/>
</dbReference>
<dbReference type="NCBIfam" id="TIGR00078">
    <property type="entry name" value="nadC"/>
    <property type="match status" value="1"/>
</dbReference>
<dbReference type="EMBL" id="LNXU01000019">
    <property type="protein sequence ID" value="KTC73388.1"/>
    <property type="molecule type" value="Genomic_DNA"/>
</dbReference>
<feature type="binding site" evidence="13">
    <location>
        <begin position="260"/>
        <end position="262"/>
    </location>
    <ligand>
        <name>substrate</name>
    </ligand>
</feature>
<accession>A0A0W0RQU2</accession>
<dbReference type="GO" id="GO:0009435">
    <property type="term" value="P:NAD+ biosynthetic process"/>
    <property type="evidence" value="ECO:0007669"/>
    <property type="project" value="UniProtKB-UniPathway"/>
</dbReference>
<dbReference type="InterPro" id="IPR027277">
    <property type="entry name" value="NadC/ModD"/>
</dbReference>
<comment type="catalytic activity">
    <reaction evidence="10">
        <text>nicotinate beta-D-ribonucleotide + CO2 + diphosphate = quinolinate + 5-phospho-alpha-D-ribose 1-diphosphate + 2 H(+)</text>
        <dbReference type="Rhea" id="RHEA:12733"/>
        <dbReference type="ChEBI" id="CHEBI:15378"/>
        <dbReference type="ChEBI" id="CHEBI:16526"/>
        <dbReference type="ChEBI" id="CHEBI:29959"/>
        <dbReference type="ChEBI" id="CHEBI:33019"/>
        <dbReference type="ChEBI" id="CHEBI:57502"/>
        <dbReference type="ChEBI" id="CHEBI:58017"/>
        <dbReference type="EC" id="2.4.2.19"/>
    </reaction>
</comment>
<dbReference type="PANTHER" id="PTHR32179:SF3">
    <property type="entry name" value="NICOTINATE-NUCLEOTIDE PYROPHOSPHORYLASE [CARBOXYLATING]"/>
    <property type="match status" value="1"/>
</dbReference>
<sequence length="280" mass="30787">MNKTSLHIEADVTRALHEDVGDGDVTATLLSAHLQAEAKIISREPMVVCGQPWVNEVFNQLDEQIKVEWQVAEGEWLSAPSTLCTLYGSARNILTGERTALNFLQTLSATATQTHHYVEKLRGTPTRLLDTRKTLPGLRVAQKYAVTCGGGFNHRMGLYDAVLIKENHITACGSVAKAVALARKNQKNILVEVEVETLDELREAICAHPDRIMLDNFSQDMLEKAVRMNQPKYCTLEVSGGITLENIAAIAQLGVDFISVGAITKSIQAIDLSLLIRKIL</sequence>
<keyword evidence="8 12" id="KW-0808">Transferase</keyword>
<feature type="binding site" evidence="13">
    <location>
        <begin position="131"/>
        <end position="133"/>
    </location>
    <ligand>
        <name>substrate</name>
    </ligand>
</feature>
<keyword evidence="6" id="KW-0662">Pyridine nucleotide biosynthesis</keyword>
<comment type="caution">
    <text evidence="16">The sequence shown here is derived from an EMBL/GenBank/DDBJ whole genome shotgun (WGS) entry which is preliminary data.</text>
</comment>
<evidence type="ECO:0000256" key="6">
    <source>
        <dbReference type="ARBA" id="ARBA00022642"/>
    </source>
</evidence>
<dbReference type="PATRIC" id="fig|447.4.peg.2163"/>
<dbReference type="FunFam" id="3.90.1170.20:FF:000001">
    <property type="entry name" value="Nicotinate-nucleotide diphosphorylase (Carboxylating)"/>
    <property type="match status" value="1"/>
</dbReference>
<evidence type="ECO:0000256" key="3">
    <source>
        <dbReference type="ARBA" id="ARBA00009400"/>
    </source>
</evidence>
<dbReference type="RefSeq" id="WP_058459661.1">
    <property type="nucleotide sequence ID" value="NZ_CAAAIY010000009.1"/>
</dbReference>